<evidence type="ECO:0008006" key="3">
    <source>
        <dbReference type="Google" id="ProtNLM"/>
    </source>
</evidence>
<dbReference type="AlphaFoldDB" id="A0A0B5W2G4"/>
<keyword evidence="1" id="KW-0472">Membrane</keyword>
<keyword evidence="1" id="KW-1133">Transmembrane helix</keyword>
<dbReference type="Pfam" id="PF02325">
    <property type="entry name" value="CCB3_YggT"/>
    <property type="match status" value="1"/>
</dbReference>
<dbReference type="GO" id="GO:0016020">
    <property type="term" value="C:membrane"/>
    <property type="evidence" value="ECO:0007669"/>
    <property type="project" value="InterPro"/>
</dbReference>
<dbReference type="InterPro" id="IPR003425">
    <property type="entry name" value="CCB3/YggT"/>
</dbReference>
<reference evidence="2" key="1">
    <citation type="journal article" date="2015" name="J. Phycol.">
        <title>The Choreocolax polysiphoniae plastid forces a reevaluation of the evolutionary pathways to parasitism in red algae.</title>
        <authorList>
            <person name="Salomaki E.D."/>
            <person name="Nickles K.R."/>
            <person name="Lane C.E."/>
        </authorList>
    </citation>
    <scope>NUCLEOTIDE SEQUENCE</scope>
</reference>
<keyword evidence="1" id="KW-0812">Transmembrane</keyword>
<dbReference type="PANTHER" id="PTHR33219">
    <property type="entry name" value="YLMG HOMOLOG PROTEIN 2, CHLOROPLASTIC"/>
    <property type="match status" value="1"/>
</dbReference>
<proteinExistence type="predicted"/>
<organism evidence="2">
    <name type="scientific">Choreocolax polysiphoniae</name>
    <dbReference type="NCBI Taxonomy" id="282351"/>
    <lineage>
        <taxon>Eukaryota</taxon>
        <taxon>Rhodophyta</taxon>
        <taxon>Florideophyceae</taxon>
        <taxon>Rhodymeniophycidae</taxon>
        <taxon>Gigartinales</taxon>
        <taxon>Choreocolacaceae</taxon>
        <taxon>Choreocolax</taxon>
    </lineage>
</organism>
<protein>
    <recommendedName>
        <fullName evidence="3">Ycf19</fullName>
    </recommendedName>
</protein>
<evidence type="ECO:0000256" key="1">
    <source>
        <dbReference type="SAM" id="Phobius"/>
    </source>
</evidence>
<feature type="transmembrane region" description="Helical" evidence="1">
    <location>
        <begin position="66"/>
        <end position="87"/>
    </location>
</feature>
<feature type="transmembrane region" description="Helical" evidence="1">
    <location>
        <begin position="6"/>
        <end position="28"/>
    </location>
</feature>
<dbReference type="GeneID" id="23858135"/>
<sequence>MNILVYSFNLIFISIANFFLIYSILILLKLSLTWFPLINWYDEPFCILDKLTIPYLKLLKGTIPMIYGMDISPMLGIIFLQSLTLIFSNIRVELIT</sequence>
<dbReference type="EMBL" id="KP308096">
    <property type="protein sequence ID" value="AJH65834.1"/>
    <property type="molecule type" value="Genomic_DNA"/>
</dbReference>
<geneLocation type="plastid" evidence="2"/>
<keyword evidence="2" id="KW-0934">Plastid</keyword>
<dbReference type="RefSeq" id="YP_009122076.1">
    <property type="nucleotide sequence ID" value="NC_026522.1"/>
</dbReference>
<dbReference type="PANTHER" id="PTHR33219:SF14">
    <property type="entry name" value="PROTEIN COFACTOR ASSEMBLY OF COMPLEX C SUBUNIT B CCB3, CHLOROPLASTIC-RELATED"/>
    <property type="match status" value="1"/>
</dbReference>
<evidence type="ECO:0000313" key="2">
    <source>
        <dbReference type="EMBL" id="AJH65834.1"/>
    </source>
</evidence>
<name>A0A0B5W2G4_9FLOR</name>
<accession>A0A0B5W2G4</accession>